<dbReference type="EnsemblPlants" id="EMT11855">
    <property type="protein sequence ID" value="EMT11855"/>
    <property type="gene ID" value="F775_22394"/>
</dbReference>
<keyword evidence="4" id="KW-0052">Apoplast</keyword>
<dbReference type="InterPro" id="IPR004265">
    <property type="entry name" value="Dirigent"/>
</dbReference>
<evidence type="ECO:0000256" key="3">
    <source>
        <dbReference type="ARBA" id="ARBA00022525"/>
    </source>
</evidence>
<protein>
    <recommendedName>
        <fullName evidence="4">Dirigent protein</fullName>
    </recommendedName>
</protein>
<proteinExistence type="inferred from homology"/>
<comment type="similarity">
    <text evidence="1 4">Belongs to the plant dirigent protein family.</text>
</comment>
<organism evidence="5">
    <name type="scientific">Aegilops tauschii</name>
    <name type="common">Tausch's goatgrass</name>
    <name type="synonym">Aegilops squarrosa</name>
    <dbReference type="NCBI Taxonomy" id="37682"/>
    <lineage>
        <taxon>Eukaryota</taxon>
        <taxon>Viridiplantae</taxon>
        <taxon>Streptophyta</taxon>
        <taxon>Embryophyta</taxon>
        <taxon>Tracheophyta</taxon>
        <taxon>Spermatophyta</taxon>
        <taxon>Magnoliopsida</taxon>
        <taxon>Liliopsida</taxon>
        <taxon>Poales</taxon>
        <taxon>Poaceae</taxon>
        <taxon>BOP clade</taxon>
        <taxon>Pooideae</taxon>
        <taxon>Triticodae</taxon>
        <taxon>Triticeae</taxon>
        <taxon>Triticinae</taxon>
        <taxon>Aegilops</taxon>
    </lineage>
</organism>
<keyword evidence="3 4" id="KW-0964">Secreted</keyword>
<evidence type="ECO:0000256" key="2">
    <source>
        <dbReference type="ARBA" id="ARBA00011738"/>
    </source>
</evidence>
<feature type="chain" id="PRO_5014486415" description="Dirigent protein" evidence="4">
    <location>
        <begin position="25"/>
        <end position="205"/>
    </location>
</feature>
<evidence type="ECO:0000256" key="4">
    <source>
        <dbReference type="RuleBase" id="RU363099"/>
    </source>
</evidence>
<dbReference type="PANTHER" id="PTHR21495">
    <property type="entry name" value="NUCLEOPORIN-RELATED"/>
    <property type="match status" value="1"/>
</dbReference>
<dbReference type="Pfam" id="PF03018">
    <property type="entry name" value="Dirigent"/>
    <property type="match status" value="1"/>
</dbReference>
<dbReference type="InterPro" id="IPR044859">
    <property type="entry name" value="Allene_oxi_cyc_Dirigent"/>
</dbReference>
<reference evidence="5" key="1">
    <citation type="submission" date="2015-06" db="UniProtKB">
        <authorList>
            <consortium name="EnsemblPlants"/>
        </authorList>
    </citation>
    <scope>IDENTIFICATION</scope>
</reference>
<sequence>MASPSLLVLSTILVLHSILSMASASLSCVLQCESEVNMRLYLHQIAAGPGINQVAIVTSSKPSEFGLTAVTDWTVIDGPNPATATIVARTKGMQVQADVAGPGWVKYFRTSQILKIFQFHMICDIALQNKIRYNGSSFEAMGINFQTGQGQMAIMGGTGEFAMARGIIKYNALANPPTFQTIKELNIHALYVKPSDTTSAGATIQ</sequence>
<dbReference type="GO" id="GO:0009699">
    <property type="term" value="P:phenylpropanoid biosynthetic process"/>
    <property type="evidence" value="ECO:0007669"/>
    <property type="project" value="UniProtKB-ARBA"/>
</dbReference>
<comment type="subunit">
    <text evidence="2 4">Homodimer.</text>
</comment>
<keyword evidence="4" id="KW-0732">Signal</keyword>
<evidence type="ECO:0000313" key="5">
    <source>
        <dbReference type="EnsemblPlants" id="EMT11855"/>
    </source>
</evidence>
<dbReference type="Gene3D" id="2.40.480.10">
    <property type="entry name" value="Allene oxide cyclase-like"/>
    <property type="match status" value="1"/>
</dbReference>
<name>M8BDW8_AEGTA</name>
<comment type="subcellular location">
    <subcellularLocation>
        <location evidence="4">Secreted</location>
        <location evidence="4">Extracellular space</location>
        <location evidence="4">Apoplast</location>
    </subcellularLocation>
</comment>
<dbReference type="GO" id="GO:0048046">
    <property type="term" value="C:apoplast"/>
    <property type="evidence" value="ECO:0007669"/>
    <property type="project" value="UniProtKB-SubCell"/>
</dbReference>
<accession>M8BDW8</accession>
<comment type="function">
    <text evidence="4">Dirigent proteins impart stereoselectivity on the phenoxy radical-coupling reaction, yielding optically active lignans from two molecules of coniferyl alcohol in the biosynthesis of lignans, flavonolignans, and alkaloids and thus plays a central role in plant secondary metabolism.</text>
</comment>
<evidence type="ECO:0000256" key="1">
    <source>
        <dbReference type="ARBA" id="ARBA00010746"/>
    </source>
</evidence>
<dbReference type="AlphaFoldDB" id="M8BDW8"/>
<feature type="signal peptide" evidence="4">
    <location>
        <begin position="1"/>
        <end position="24"/>
    </location>
</feature>